<feature type="non-terminal residue" evidence="1">
    <location>
        <position position="82"/>
    </location>
</feature>
<feature type="non-terminal residue" evidence="1">
    <location>
        <position position="1"/>
    </location>
</feature>
<name>A0A061RSE8_9CHLO</name>
<gene>
    <name evidence="1" type="ORF">TSPGSL018_28228</name>
</gene>
<reference evidence="1" key="1">
    <citation type="submission" date="2014-05" db="EMBL/GenBank/DDBJ databases">
        <title>The transcriptome of the halophilic microalga Tetraselmis sp. GSL018 isolated from the Great Salt Lake, Utah.</title>
        <authorList>
            <person name="Jinkerson R.E."/>
            <person name="D'Adamo S."/>
            <person name="Posewitz M.C."/>
        </authorList>
    </citation>
    <scope>NUCLEOTIDE SEQUENCE</scope>
    <source>
        <strain evidence="1">GSL018</strain>
    </source>
</reference>
<dbReference type="EMBL" id="GBEZ01012200">
    <property type="protein sequence ID" value="JAC73664.1"/>
    <property type="molecule type" value="Transcribed_RNA"/>
</dbReference>
<accession>A0A061RSE8</accession>
<sequence length="82" mass="8669">AAASAPELRPERPPVLVGERLKVFDLACGDEAEGVPHKHVVELGYGLPAVLLGVAPLRPVEDKRDLIRGACNDPPAGKLGQR</sequence>
<dbReference type="AlphaFoldDB" id="A0A061RSE8"/>
<protein>
    <submittedName>
        <fullName evidence="1">Uncharacterized protein</fullName>
    </submittedName>
</protein>
<organism evidence="1">
    <name type="scientific">Tetraselmis sp. GSL018</name>
    <dbReference type="NCBI Taxonomy" id="582737"/>
    <lineage>
        <taxon>Eukaryota</taxon>
        <taxon>Viridiplantae</taxon>
        <taxon>Chlorophyta</taxon>
        <taxon>core chlorophytes</taxon>
        <taxon>Chlorodendrophyceae</taxon>
        <taxon>Chlorodendrales</taxon>
        <taxon>Chlorodendraceae</taxon>
        <taxon>Tetraselmis</taxon>
    </lineage>
</organism>
<proteinExistence type="predicted"/>
<evidence type="ECO:0000313" key="1">
    <source>
        <dbReference type="EMBL" id="JAC73664.1"/>
    </source>
</evidence>